<proteinExistence type="predicted"/>
<reference evidence="4" key="1">
    <citation type="journal article" date="2019" name="Int. J. Syst. Evol. Microbiol.">
        <title>The Global Catalogue of Microorganisms (GCM) 10K type strain sequencing project: providing services to taxonomists for standard genome sequencing and annotation.</title>
        <authorList>
            <consortium name="The Broad Institute Genomics Platform"/>
            <consortium name="The Broad Institute Genome Sequencing Center for Infectious Disease"/>
            <person name="Wu L."/>
            <person name="Ma J."/>
        </authorList>
    </citation>
    <scope>NUCLEOTIDE SEQUENCE [LARGE SCALE GENOMIC DNA]</scope>
    <source>
        <strain evidence="4">CCM 7480</strain>
    </source>
</reference>
<feature type="domain" description="SnoaL-like" evidence="2">
    <location>
        <begin position="27"/>
        <end position="139"/>
    </location>
</feature>
<dbReference type="InterPro" id="IPR032710">
    <property type="entry name" value="NTF2-like_dom_sf"/>
</dbReference>
<evidence type="ECO:0000313" key="4">
    <source>
        <dbReference type="Proteomes" id="UP001595665"/>
    </source>
</evidence>
<evidence type="ECO:0000256" key="1">
    <source>
        <dbReference type="SAM" id="SignalP"/>
    </source>
</evidence>
<keyword evidence="1" id="KW-0732">Signal</keyword>
<dbReference type="InterPro" id="IPR037401">
    <property type="entry name" value="SnoaL-like"/>
</dbReference>
<feature type="signal peptide" evidence="1">
    <location>
        <begin position="1"/>
        <end position="19"/>
    </location>
</feature>
<feature type="chain" id="PRO_5046517778" evidence="1">
    <location>
        <begin position="20"/>
        <end position="164"/>
    </location>
</feature>
<comment type="caution">
    <text evidence="3">The sequence shown here is derived from an EMBL/GenBank/DDBJ whole genome shotgun (WGS) entry which is preliminary data.</text>
</comment>
<keyword evidence="4" id="KW-1185">Reference proteome</keyword>
<sequence>MKRLLLACCLLFSMMTAHADPHLKRQVDAFVDRWHDDAAHARMSYFDKIAKDGIYIGTDKTERWRRDEFKAWARPYFKRKSAWAFKAIKRHVYASDDGSMVWFDELLDTQMGVCQASGVMRRKGDSFEIVHYQLSMAVPNEVGGQVTRLIKDFEAKDGWKESRR</sequence>
<dbReference type="RefSeq" id="WP_312548881.1">
    <property type="nucleotide sequence ID" value="NZ_JBHRVV010000001.1"/>
</dbReference>
<accession>A0ABV7PMD7</accession>
<dbReference type="SUPFAM" id="SSF54427">
    <property type="entry name" value="NTF2-like"/>
    <property type="match status" value="1"/>
</dbReference>
<dbReference type="Pfam" id="PF13474">
    <property type="entry name" value="SnoaL_3"/>
    <property type="match status" value="1"/>
</dbReference>
<dbReference type="Proteomes" id="UP001595665">
    <property type="component" value="Unassembled WGS sequence"/>
</dbReference>
<name>A0ABV7PMD7_9BURK</name>
<gene>
    <name evidence="3" type="ORF">ACFOPH_11620</name>
</gene>
<evidence type="ECO:0000259" key="2">
    <source>
        <dbReference type="Pfam" id="PF13474"/>
    </source>
</evidence>
<protein>
    <submittedName>
        <fullName evidence="3">Nuclear transport factor 2 family protein</fullName>
    </submittedName>
</protein>
<organism evidence="3 4">
    <name type="scientific">Massilia haematophila</name>
    <dbReference type="NCBI Taxonomy" id="457923"/>
    <lineage>
        <taxon>Bacteria</taxon>
        <taxon>Pseudomonadati</taxon>
        <taxon>Pseudomonadota</taxon>
        <taxon>Betaproteobacteria</taxon>
        <taxon>Burkholderiales</taxon>
        <taxon>Oxalobacteraceae</taxon>
        <taxon>Telluria group</taxon>
        <taxon>Massilia</taxon>
    </lineage>
</organism>
<evidence type="ECO:0000313" key="3">
    <source>
        <dbReference type="EMBL" id="MFC3458887.1"/>
    </source>
</evidence>
<dbReference type="EMBL" id="JBHRVV010000001">
    <property type="protein sequence ID" value="MFC3458887.1"/>
    <property type="molecule type" value="Genomic_DNA"/>
</dbReference>